<comment type="caution">
    <text evidence="3">The sequence shown here is derived from an EMBL/GenBank/DDBJ whole genome shotgun (WGS) entry which is preliminary data.</text>
</comment>
<evidence type="ECO:0000259" key="2">
    <source>
        <dbReference type="Pfam" id="PF25054"/>
    </source>
</evidence>
<name>A0AAD8P8S4_TARER</name>
<dbReference type="Proteomes" id="UP001229421">
    <property type="component" value="Unassembled WGS sequence"/>
</dbReference>
<evidence type="ECO:0000313" key="3">
    <source>
        <dbReference type="EMBL" id="KAK1436367.1"/>
    </source>
</evidence>
<dbReference type="PANTHER" id="PTHR33779">
    <property type="entry name" value="EXPRESSED PROTEIN"/>
    <property type="match status" value="1"/>
</dbReference>
<dbReference type="AlphaFoldDB" id="A0AAD8P8S4"/>
<dbReference type="EMBL" id="JAUHHV010000001">
    <property type="protein sequence ID" value="KAK1436367.1"/>
    <property type="molecule type" value="Genomic_DNA"/>
</dbReference>
<feature type="region of interest" description="Disordered" evidence="1">
    <location>
        <begin position="69"/>
        <end position="119"/>
    </location>
</feature>
<reference evidence="3" key="1">
    <citation type="journal article" date="2023" name="bioRxiv">
        <title>Improved chromosome-level genome assembly for marigold (Tagetes erecta).</title>
        <authorList>
            <person name="Jiang F."/>
            <person name="Yuan L."/>
            <person name="Wang S."/>
            <person name="Wang H."/>
            <person name="Xu D."/>
            <person name="Wang A."/>
            <person name="Fan W."/>
        </authorList>
    </citation>
    <scope>NUCLEOTIDE SEQUENCE</scope>
    <source>
        <strain evidence="3">WSJ</strain>
        <tissue evidence="3">Leaf</tissue>
    </source>
</reference>
<evidence type="ECO:0000313" key="4">
    <source>
        <dbReference type="Proteomes" id="UP001229421"/>
    </source>
</evidence>
<proteinExistence type="predicted"/>
<feature type="compositionally biased region" description="Basic and acidic residues" evidence="1">
    <location>
        <begin position="78"/>
        <end position="91"/>
    </location>
</feature>
<sequence length="163" mass="18173">MVATKSGGDLTKPITSECCMCGDYGLSQQLFRCKICKSRFQHEYCSNQYPKAELYKACNWCLTQKHVSGNSSSCKNSSGDDHTLNNKRNHDGIFLQQKKKPSSPAGRKRVDGGDEKNQVVLRKSKSANHISNGGGINGMIKTTKPLVRNKVRRYKLLDEVSTQ</sequence>
<feature type="domain" description="PHD-type zinc finger plants" evidence="2">
    <location>
        <begin position="19"/>
        <end position="61"/>
    </location>
</feature>
<organism evidence="3 4">
    <name type="scientific">Tagetes erecta</name>
    <name type="common">African marigold</name>
    <dbReference type="NCBI Taxonomy" id="13708"/>
    <lineage>
        <taxon>Eukaryota</taxon>
        <taxon>Viridiplantae</taxon>
        <taxon>Streptophyta</taxon>
        <taxon>Embryophyta</taxon>
        <taxon>Tracheophyta</taxon>
        <taxon>Spermatophyta</taxon>
        <taxon>Magnoliopsida</taxon>
        <taxon>eudicotyledons</taxon>
        <taxon>Gunneridae</taxon>
        <taxon>Pentapetalae</taxon>
        <taxon>asterids</taxon>
        <taxon>campanulids</taxon>
        <taxon>Asterales</taxon>
        <taxon>Asteraceae</taxon>
        <taxon>Asteroideae</taxon>
        <taxon>Heliantheae alliance</taxon>
        <taxon>Tageteae</taxon>
        <taxon>Tagetes</taxon>
    </lineage>
</organism>
<accession>A0AAD8P8S4</accession>
<protein>
    <recommendedName>
        <fullName evidence="2">PHD-type zinc finger plants domain-containing protein</fullName>
    </recommendedName>
</protein>
<keyword evidence="4" id="KW-1185">Reference proteome</keyword>
<evidence type="ECO:0000256" key="1">
    <source>
        <dbReference type="SAM" id="MobiDB-lite"/>
    </source>
</evidence>
<dbReference type="Pfam" id="PF25054">
    <property type="entry name" value="PHD_pln"/>
    <property type="match status" value="1"/>
</dbReference>
<gene>
    <name evidence="3" type="ORF">QVD17_02146</name>
</gene>
<dbReference type="PANTHER" id="PTHR33779:SF1">
    <property type="entry name" value="EXPRESSED PROTEIN"/>
    <property type="match status" value="1"/>
</dbReference>
<feature type="compositionally biased region" description="Basic and acidic residues" evidence="1">
    <location>
        <begin position="108"/>
        <end position="117"/>
    </location>
</feature>
<dbReference type="InterPro" id="IPR056874">
    <property type="entry name" value="PHD_dom_pln"/>
</dbReference>